<keyword evidence="9" id="KW-1185">Reference proteome</keyword>
<dbReference type="InterPro" id="IPR001303">
    <property type="entry name" value="Aldolase_II/adducin_N"/>
</dbReference>
<dbReference type="EMBL" id="SMBZ01000006">
    <property type="protein sequence ID" value="TCV19060.1"/>
    <property type="molecule type" value="Genomic_DNA"/>
</dbReference>
<evidence type="ECO:0000256" key="1">
    <source>
        <dbReference type="ARBA" id="ARBA00001726"/>
    </source>
</evidence>
<evidence type="ECO:0000256" key="3">
    <source>
        <dbReference type="ARBA" id="ARBA00010037"/>
    </source>
</evidence>
<feature type="domain" description="Class II aldolase/adducin N-terminal" evidence="7">
    <location>
        <begin position="8"/>
        <end position="91"/>
    </location>
</feature>
<comment type="catalytic activity">
    <reaction evidence="1">
        <text>L-ribulose 5-phosphate = D-xylulose 5-phosphate</text>
        <dbReference type="Rhea" id="RHEA:22368"/>
        <dbReference type="ChEBI" id="CHEBI:57737"/>
        <dbReference type="ChEBI" id="CHEBI:58226"/>
        <dbReference type="EC" id="5.1.3.4"/>
    </reaction>
</comment>
<gene>
    <name evidence="8" type="ORF">EDC17_100640</name>
</gene>
<comment type="similarity">
    <text evidence="3">Belongs to the aldolase class II family. AraD/FucA subfamily.</text>
</comment>
<keyword evidence="6" id="KW-0862">Zinc</keyword>
<proteinExistence type="inferred from homology"/>
<evidence type="ECO:0000313" key="8">
    <source>
        <dbReference type="EMBL" id="TCV19060.1"/>
    </source>
</evidence>
<reference evidence="8 9" key="1">
    <citation type="submission" date="2019-03" db="EMBL/GenBank/DDBJ databases">
        <title>Genomic Encyclopedia of Type Strains, Phase IV (KMG-IV): sequencing the most valuable type-strain genomes for metagenomic binning, comparative biology and taxonomic classification.</title>
        <authorList>
            <person name="Goeker M."/>
        </authorList>
    </citation>
    <scope>NUCLEOTIDE SEQUENCE [LARGE SCALE GENOMIC DNA]</scope>
    <source>
        <strain evidence="8 9">DSM 22362</strain>
    </source>
</reference>
<dbReference type="GO" id="GO:0008742">
    <property type="term" value="F:L-ribulose-phosphate 4-epimerase activity"/>
    <property type="evidence" value="ECO:0007669"/>
    <property type="project" value="UniProtKB-EC"/>
</dbReference>
<dbReference type="EC" id="5.1.3.4" evidence="4"/>
<evidence type="ECO:0000259" key="7">
    <source>
        <dbReference type="Pfam" id="PF00596"/>
    </source>
</evidence>
<dbReference type="GO" id="GO:0046872">
    <property type="term" value="F:metal ion binding"/>
    <property type="evidence" value="ECO:0007669"/>
    <property type="project" value="UniProtKB-KW"/>
</dbReference>
<dbReference type="InterPro" id="IPR036409">
    <property type="entry name" value="Aldolase_II/adducin_N_sf"/>
</dbReference>
<keyword evidence="5" id="KW-0479">Metal-binding</keyword>
<organism evidence="8 9">
    <name type="scientific">Sphingobacterium alimentarium</name>
    <dbReference type="NCBI Taxonomy" id="797292"/>
    <lineage>
        <taxon>Bacteria</taxon>
        <taxon>Pseudomonadati</taxon>
        <taxon>Bacteroidota</taxon>
        <taxon>Sphingobacteriia</taxon>
        <taxon>Sphingobacteriales</taxon>
        <taxon>Sphingobacteriaceae</taxon>
        <taxon>Sphingobacterium</taxon>
    </lineage>
</organism>
<evidence type="ECO:0000313" key="9">
    <source>
        <dbReference type="Proteomes" id="UP000295197"/>
    </source>
</evidence>
<evidence type="ECO:0000256" key="5">
    <source>
        <dbReference type="ARBA" id="ARBA00022723"/>
    </source>
</evidence>
<dbReference type="Proteomes" id="UP000295197">
    <property type="component" value="Unassembled WGS sequence"/>
</dbReference>
<dbReference type="GO" id="GO:0019323">
    <property type="term" value="P:pentose catabolic process"/>
    <property type="evidence" value="ECO:0007669"/>
    <property type="project" value="TreeGrafter"/>
</dbReference>
<protein>
    <recommendedName>
        <fullName evidence="4">L-ribulose-5-phosphate 4-epimerase</fullName>
        <ecNumber evidence="4">5.1.3.4</ecNumber>
    </recommendedName>
</protein>
<evidence type="ECO:0000256" key="2">
    <source>
        <dbReference type="ARBA" id="ARBA00001947"/>
    </source>
</evidence>
<dbReference type="AlphaFoldDB" id="A0A4R3W066"/>
<dbReference type="RefSeq" id="WP_317126028.1">
    <property type="nucleotide sequence ID" value="NZ_SMBZ01000006.1"/>
</dbReference>
<evidence type="ECO:0000256" key="6">
    <source>
        <dbReference type="ARBA" id="ARBA00022833"/>
    </source>
</evidence>
<comment type="cofactor">
    <cofactor evidence="2">
        <name>Zn(2+)</name>
        <dbReference type="ChEBI" id="CHEBI:29105"/>
    </cofactor>
</comment>
<accession>A0A4R3W066</accession>
<evidence type="ECO:0000256" key="4">
    <source>
        <dbReference type="ARBA" id="ARBA00013186"/>
    </source>
</evidence>
<dbReference type="Gene3D" id="3.40.225.10">
    <property type="entry name" value="Class II aldolase/adducin N-terminal domain"/>
    <property type="match status" value="1"/>
</dbReference>
<dbReference type="SUPFAM" id="SSF53639">
    <property type="entry name" value="AraD/HMP-PK domain-like"/>
    <property type="match status" value="1"/>
</dbReference>
<dbReference type="InterPro" id="IPR050197">
    <property type="entry name" value="Aldolase_class_II_sugar_metab"/>
</dbReference>
<sequence length="92" mass="10234">MYNNIKEEAYEANMNLTKLGLVKFTFGNVSVFDQQKGVFAIKPSGVPYELLKADDIVIVDLDAQVVEGTLRPSSDTKTHAVLYKEWPELGAL</sequence>
<dbReference type="GO" id="GO:0005829">
    <property type="term" value="C:cytosol"/>
    <property type="evidence" value="ECO:0007669"/>
    <property type="project" value="TreeGrafter"/>
</dbReference>
<name>A0A4R3W066_9SPHI</name>
<dbReference type="Pfam" id="PF00596">
    <property type="entry name" value="Aldolase_II"/>
    <property type="match status" value="1"/>
</dbReference>
<comment type="caution">
    <text evidence="8">The sequence shown here is derived from an EMBL/GenBank/DDBJ whole genome shotgun (WGS) entry which is preliminary data.</text>
</comment>
<dbReference type="GO" id="GO:0016832">
    <property type="term" value="F:aldehyde-lyase activity"/>
    <property type="evidence" value="ECO:0007669"/>
    <property type="project" value="TreeGrafter"/>
</dbReference>
<dbReference type="PANTHER" id="PTHR22789:SF8">
    <property type="entry name" value="L-RIBULOSE-5-PHOSPHATE 4-EPIMERASE SGBE"/>
    <property type="match status" value="1"/>
</dbReference>
<dbReference type="PANTHER" id="PTHR22789">
    <property type="entry name" value="FUCULOSE PHOSPHATE ALDOLASE"/>
    <property type="match status" value="1"/>
</dbReference>